<evidence type="ECO:0000256" key="3">
    <source>
        <dbReference type="ARBA" id="ARBA00022781"/>
    </source>
</evidence>
<dbReference type="InterPro" id="IPR000711">
    <property type="entry name" value="ATPase_OSCP/dsu"/>
</dbReference>
<dbReference type="InterPro" id="IPR020781">
    <property type="entry name" value="ATPase_OSCP/d_CS"/>
</dbReference>
<evidence type="ECO:0000256" key="1">
    <source>
        <dbReference type="ARBA" id="ARBA00004370"/>
    </source>
</evidence>
<evidence type="ECO:0000313" key="10">
    <source>
        <dbReference type="Proteomes" id="UP001595843"/>
    </source>
</evidence>
<proteinExistence type="inferred from homology"/>
<dbReference type="NCBIfam" id="TIGR01145">
    <property type="entry name" value="ATP_synt_delta"/>
    <property type="match status" value="1"/>
</dbReference>
<dbReference type="Pfam" id="PF00213">
    <property type="entry name" value="OSCP"/>
    <property type="match status" value="1"/>
</dbReference>
<protein>
    <recommendedName>
        <fullName evidence="8">ATP synthase subunit delta</fullName>
    </recommendedName>
    <alternativeName>
        <fullName evidence="8">ATP synthase F(1) sector subunit delta</fullName>
    </alternativeName>
    <alternativeName>
        <fullName evidence="8">F-type ATPase subunit delta</fullName>
        <shortName evidence="8">F-ATPase subunit delta</shortName>
    </alternativeName>
</protein>
<dbReference type="PROSITE" id="PS00389">
    <property type="entry name" value="ATPASE_DELTA"/>
    <property type="match status" value="1"/>
</dbReference>
<keyword evidence="5 8" id="KW-0472">Membrane</keyword>
<name>A0ABV8JK44_9BACL</name>
<keyword evidence="4 8" id="KW-0406">Ion transport</keyword>
<comment type="similarity">
    <text evidence="8">Belongs to the ATPase delta chain family.</text>
</comment>
<comment type="function">
    <text evidence="8">This protein is part of the stalk that links CF(0) to CF(1). It either transmits conformational changes from CF(0) to CF(1) or is implicated in proton conduction.</text>
</comment>
<keyword evidence="6 8" id="KW-0139">CF(1)</keyword>
<keyword evidence="2 8" id="KW-0813">Transport</keyword>
<organism evidence="9 10">
    <name type="scientific">Salinithrix halophila</name>
    <dbReference type="NCBI Taxonomy" id="1485204"/>
    <lineage>
        <taxon>Bacteria</taxon>
        <taxon>Bacillati</taxon>
        <taxon>Bacillota</taxon>
        <taxon>Bacilli</taxon>
        <taxon>Bacillales</taxon>
        <taxon>Thermoactinomycetaceae</taxon>
        <taxon>Salinithrix</taxon>
    </lineage>
</organism>
<sequence length="181" mass="20300">MSQSIVAKRYARALFEAARDKGQLDLVEKEWEAVAEALRQVPEARAWMAHPSVTPEQKKAFFSKLLENVSELTKNLLLVLIDRRREGAIEGIGEEYKLLANESRGIADAEVVTARPLTDKEEKELIAVFQKRIGKTLVVKNRVDSDLLGGVIVKIGDRLYDGSLAGKLERFQKQLKNSRVG</sequence>
<evidence type="ECO:0000256" key="8">
    <source>
        <dbReference type="HAMAP-Rule" id="MF_01416"/>
    </source>
</evidence>
<evidence type="ECO:0000256" key="4">
    <source>
        <dbReference type="ARBA" id="ARBA00023065"/>
    </source>
</evidence>
<dbReference type="RefSeq" id="WP_380705184.1">
    <property type="nucleotide sequence ID" value="NZ_JBHSAP010000015.1"/>
</dbReference>
<keyword evidence="10" id="KW-1185">Reference proteome</keyword>
<dbReference type="PRINTS" id="PR00125">
    <property type="entry name" value="ATPASEDELTA"/>
</dbReference>
<keyword evidence="7 8" id="KW-0066">ATP synthesis</keyword>
<dbReference type="Proteomes" id="UP001595843">
    <property type="component" value="Unassembled WGS sequence"/>
</dbReference>
<accession>A0ABV8JK44</accession>
<dbReference type="HAMAP" id="MF_01416">
    <property type="entry name" value="ATP_synth_delta_bact"/>
    <property type="match status" value="1"/>
</dbReference>
<reference evidence="10" key="1">
    <citation type="journal article" date="2019" name="Int. J. Syst. Evol. Microbiol.">
        <title>The Global Catalogue of Microorganisms (GCM) 10K type strain sequencing project: providing services to taxonomists for standard genome sequencing and annotation.</title>
        <authorList>
            <consortium name="The Broad Institute Genomics Platform"/>
            <consortium name="The Broad Institute Genome Sequencing Center for Infectious Disease"/>
            <person name="Wu L."/>
            <person name="Ma J."/>
        </authorList>
    </citation>
    <scope>NUCLEOTIDE SEQUENCE [LARGE SCALE GENOMIC DNA]</scope>
    <source>
        <strain evidence="10">IBRC-M 10813</strain>
    </source>
</reference>
<evidence type="ECO:0000313" key="9">
    <source>
        <dbReference type="EMBL" id="MFC4077363.1"/>
    </source>
</evidence>
<evidence type="ECO:0000256" key="2">
    <source>
        <dbReference type="ARBA" id="ARBA00022448"/>
    </source>
</evidence>
<keyword evidence="8" id="KW-1003">Cell membrane</keyword>
<dbReference type="Gene3D" id="1.10.520.20">
    <property type="entry name" value="N-terminal domain of the delta subunit of the F1F0-ATP synthase"/>
    <property type="match status" value="1"/>
</dbReference>
<evidence type="ECO:0000256" key="6">
    <source>
        <dbReference type="ARBA" id="ARBA00023196"/>
    </source>
</evidence>
<keyword evidence="3 8" id="KW-0375">Hydrogen ion transport</keyword>
<comment type="caution">
    <text evidence="9">The sequence shown here is derived from an EMBL/GenBank/DDBJ whole genome shotgun (WGS) entry which is preliminary data.</text>
</comment>
<dbReference type="SUPFAM" id="SSF47928">
    <property type="entry name" value="N-terminal domain of the delta subunit of the F1F0-ATP synthase"/>
    <property type="match status" value="1"/>
</dbReference>
<comment type="subcellular location">
    <subcellularLocation>
        <location evidence="8">Cell membrane</location>
        <topology evidence="8">Peripheral membrane protein</topology>
    </subcellularLocation>
    <subcellularLocation>
        <location evidence="1">Membrane</location>
    </subcellularLocation>
</comment>
<evidence type="ECO:0000256" key="5">
    <source>
        <dbReference type="ARBA" id="ARBA00023136"/>
    </source>
</evidence>
<gene>
    <name evidence="8" type="primary">atpH</name>
    <name evidence="9" type="ORF">ACFOUO_11185</name>
</gene>
<dbReference type="NCBIfam" id="NF004403">
    <property type="entry name" value="PRK05758.2-4"/>
    <property type="match status" value="1"/>
</dbReference>
<comment type="function">
    <text evidence="8">F(1)F(0) ATP synthase produces ATP from ADP in the presence of a proton or sodium gradient. F-type ATPases consist of two structural domains, F(1) containing the extramembraneous catalytic core and F(0) containing the membrane proton channel, linked together by a central stalk and a peripheral stalk. During catalysis, ATP synthesis in the catalytic domain of F(1) is coupled via a rotary mechanism of the central stalk subunits to proton translocation.</text>
</comment>
<evidence type="ECO:0000256" key="7">
    <source>
        <dbReference type="ARBA" id="ARBA00023310"/>
    </source>
</evidence>
<dbReference type="InterPro" id="IPR026015">
    <property type="entry name" value="ATP_synth_OSCP/delta_N_sf"/>
</dbReference>
<dbReference type="EMBL" id="JBHSAP010000015">
    <property type="protein sequence ID" value="MFC4077363.1"/>
    <property type="molecule type" value="Genomic_DNA"/>
</dbReference>
<dbReference type="PANTHER" id="PTHR11910">
    <property type="entry name" value="ATP SYNTHASE DELTA CHAIN"/>
    <property type="match status" value="1"/>
</dbReference>